<evidence type="ECO:0000256" key="1">
    <source>
        <dbReference type="SAM" id="MobiDB-lite"/>
    </source>
</evidence>
<dbReference type="AlphaFoldDB" id="A0A3Q7FGV1"/>
<feature type="region of interest" description="Disordered" evidence="1">
    <location>
        <begin position="1"/>
        <end position="66"/>
    </location>
</feature>
<evidence type="ECO:0000313" key="2">
    <source>
        <dbReference type="EnsemblPlants" id="Solyc03g044850.1.1.1"/>
    </source>
</evidence>
<sequence>MSGIIHKIEEKLHIGGHKEGEKQHDHNMHKQEGHKNEHGHSEEYHHKKDKKEKKDNKHDNSSSDSD</sequence>
<keyword evidence="3" id="KW-1185">Reference proteome</keyword>
<protein>
    <submittedName>
        <fullName evidence="2">Uncharacterized protein</fullName>
    </submittedName>
</protein>
<dbReference type="Proteomes" id="UP000004994">
    <property type="component" value="Chromosome 3"/>
</dbReference>
<dbReference type="InParanoid" id="A0A3Q7FGV1"/>
<organism evidence="2">
    <name type="scientific">Solanum lycopersicum</name>
    <name type="common">Tomato</name>
    <name type="synonym">Lycopersicon esculentum</name>
    <dbReference type="NCBI Taxonomy" id="4081"/>
    <lineage>
        <taxon>Eukaryota</taxon>
        <taxon>Viridiplantae</taxon>
        <taxon>Streptophyta</taxon>
        <taxon>Embryophyta</taxon>
        <taxon>Tracheophyta</taxon>
        <taxon>Spermatophyta</taxon>
        <taxon>Magnoliopsida</taxon>
        <taxon>eudicotyledons</taxon>
        <taxon>Gunneridae</taxon>
        <taxon>Pentapetalae</taxon>
        <taxon>asterids</taxon>
        <taxon>lamiids</taxon>
        <taxon>Solanales</taxon>
        <taxon>Solanaceae</taxon>
        <taxon>Solanoideae</taxon>
        <taxon>Solaneae</taxon>
        <taxon>Solanum</taxon>
        <taxon>Solanum subgen. Lycopersicon</taxon>
    </lineage>
</organism>
<evidence type="ECO:0000313" key="3">
    <source>
        <dbReference type="Proteomes" id="UP000004994"/>
    </source>
</evidence>
<reference evidence="2" key="1">
    <citation type="journal article" date="2012" name="Nature">
        <title>The tomato genome sequence provides insights into fleshy fruit evolution.</title>
        <authorList>
            <consortium name="Tomato Genome Consortium"/>
        </authorList>
    </citation>
    <scope>NUCLEOTIDE SEQUENCE [LARGE SCALE GENOMIC DNA]</scope>
    <source>
        <strain evidence="2">cv. Heinz 1706</strain>
    </source>
</reference>
<reference evidence="2" key="2">
    <citation type="submission" date="2019-01" db="UniProtKB">
        <authorList>
            <consortium name="EnsemblPlants"/>
        </authorList>
    </citation>
    <scope>IDENTIFICATION</scope>
    <source>
        <strain evidence="2">cv. Heinz 1706</strain>
    </source>
</reference>
<name>A0A3Q7FGV1_SOLLC</name>
<proteinExistence type="predicted"/>
<dbReference type="PaxDb" id="4081-Solyc03g044850.1.1"/>
<dbReference type="EnsemblPlants" id="Solyc03g044850.1.1">
    <property type="protein sequence ID" value="Solyc03g044850.1.1.1"/>
    <property type="gene ID" value="Solyc03g044850.1"/>
</dbReference>
<dbReference type="Gramene" id="Solyc03g044850.1.1">
    <property type="protein sequence ID" value="Solyc03g044850.1.1.1"/>
    <property type="gene ID" value="Solyc03g044850.1"/>
</dbReference>
<accession>A0A3Q7FGV1</accession>